<dbReference type="PANTHER" id="PTHR43133:SF8">
    <property type="entry name" value="RNA POLYMERASE SIGMA FACTOR HI_1459-RELATED"/>
    <property type="match status" value="1"/>
</dbReference>
<dbReference type="SUPFAM" id="SSF88946">
    <property type="entry name" value="Sigma2 domain of RNA polymerase sigma factors"/>
    <property type="match status" value="1"/>
</dbReference>
<dbReference type="InterPro" id="IPR039425">
    <property type="entry name" value="RNA_pol_sigma-70-like"/>
</dbReference>
<dbReference type="EMBL" id="JARULZ010000001">
    <property type="protein sequence ID" value="MEH0633661.1"/>
    <property type="molecule type" value="Genomic_DNA"/>
</dbReference>
<dbReference type="InterPro" id="IPR036388">
    <property type="entry name" value="WH-like_DNA-bd_sf"/>
</dbReference>
<keyword evidence="8" id="KW-1185">Reference proteome</keyword>
<evidence type="ECO:0000313" key="7">
    <source>
        <dbReference type="EMBL" id="MEH0633661.1"/>
    </source>
</evidence>
<keyword evidence="3" id="KW-0731">Sigma factor</keyword>
<keyword evidence="4" id="KW-0238">DNA-binding</keyword>
<gene>
    <name evidence="7" type="ORF">QBA35_09840</name>
</gene>
<dbReference type="RefSeq" id="WP_334658306.1">
    <property type="nucleotide sequence ID" value="NZ_JARULZ010000001.1"/>
</dbReference>
<name>A0ABU8AIZ0_9ACTN</name>
<organism evidence="7 8">
    <name type="scientific">Streptomyces bottropensis</name>
    <dbReference type="NCBI Taxonomy" id="42235"/>
    <lineage>
        <taxon>Bacteria</taxon>
        <taxon>Bacillati</taxon>
        <taxon>Actinomycetota</taxon>
        <taxon>Actinomycetes</taxon>
        <taxon>Kitasatosporales</taxon>
        <taxon>Streptomycetaceae</taxon>
        <taxon>Streptomyces</taxon>
    </lineage>
</organism>
<protein>
    <submittedName>
        <fullName evidence="7">Sigma-70 family RNA polymerase sigma factor</fullName>
    </submittedName>
</protein>
<keyword evidence="5" id="KW-0804">Transcription</keyword>
<dbReference type="Gene3D" id="1.10.10.10">
    <property type="entry name" value="Winged helix-like DNA-binding domain superfamily/Winged helix DNA-binding domain"/>
    <property type="match status" value="1"/>
</dbReference>
<dbReference type="SUPFAM" id="SSF88659">
    <property type="entry name" value="Sigma3 and sigma4 domains of RNA polymerase sigma factors"/>
    <property type="match status" value="1"/>
</dbReference>
<feature type="domain" description="RNA polymerase sigma factor 70 region 4 type 2" evidence="6">
    <location>
        <begin position="107"/>
        <end position="152"/>
    </location>
</feature>
<evidence type="ECO:0000256" key="1">
    <source>
        <dbReference type="ARBA" id="ARBA00010641"/>
    </source>
</evidence>
<dbReference type="InterPro" id="IPR013249">
    <property type="entry name" value="RNA_pol_sigma70_r4_t2"/>
</dbReference>
<comment type="similarity">
    <text evidence="1">Belongs to the sigma-70 factor family. ECF subfamily.</text>
</comment>
<dbReference type="InterPro" id="IPR013325">
    <property type="entry name" value="RNA_pol_sigma_r2"/>
</dbReference>
<comment type="caution">
    <text evidence="7">The sequence shown here is derived from an EMBL/GenBank/DDBJ whole genome shotgun (WGS) entry which is preliminary data.</text>
</comment>
<dbReference type="PANTHER" id="PTHR43133">
    <property type="entry name" value="RNA POLYMERASE ECF-TYPE SIGMA FACTO"/>
    <property type="match status" value="1"/>
</dbReference>
<evidence type="ECO:0000259" key="6">
    <source>
        <dbReference type="Pfam" id="PF08281"/>
    </source>
</evidence>
<accession>A0ABU8AIZ0</accession>
<dbReference type="Proteomes" id="UP001310290">
    <property type="component" value="Unassembled WGS sequence"/>
</dbReference>
<evidence type="ECO:0000256" key="3">
    <source>
        <dbReference type="ARBA" id="ARBA00023082"/>
    </source>
</evidence>
<dbReference type="Pfam" id="PF08281">
    <property type="entry name" value="Sigma70_r4_2"/>
    <property type="match status" value="1"/>
</dbReference>
<keyword evidence="2" id="KW-0805">Transcription regulation</keyword>
<evidence type="ECO:0000256" key="4">
    <source>
        <dbReference type="ARBA" id="ARBA00023125"/>
    </source>
</evidence>
<evidence type="ECO:0000313" key="8">
    <source>
        <dbReference type="Proteomes" id="UP001310290"/>
    </source>
</evidence>
<sequence length="161" mass="17859">MASEADGYNTFFRDQYPKLVATLIYHHGFAEQIAEDAAAEAMTRLLLDWEKVHTPTAWMWTVAIREAVRLSKHRNRHAPLPDTPLADPRAAADLAAAELALMAGIAVKALPPRQQEVMALTLNDLKPEEIAEILGCTPEQARGNLTHARRALRRSLGMEEA</sequence>
<evidence type="ECO:0000256" key="5">
    <source>
        <dbReference type="ARBA" id="ARBA00023163"/>
    </source>
</evidence>
<evidence type="ECO:0000256" key="2">
    <source>
        <dbReference type="ARBA" id="ARBA00023015"/>
    </source>
</evidence>
<reference evidence="7" key="1">
    <citation type="submission" date="2023-04" db="EMBL/GenBank/DDBJ databases">
        <title>Genomic diversity of scab-causing Streptomyces spp. in the province of Quebec, Canada.</title>
        <authorList>
            <person name="Biessy A."/>
            <person name="Cadieux M."/>
            <person name="Ciotola M."/>
            <person name="Filion M."/>
        </authorList>
    </citation>
    <scope>NUCLEOTIDE SEQUENCE</scope>
    <source>
        <strain evidence="7">B21-115</strain>
    </source>
</reference>
<proteinExistence type="inferred from homology"/>
<dbReference type="InterPro" id="IPR013324">
    <property type="entry name" value="RNA_pol_sigma_r3/r4-like"/>
</dbReference>